<dbReference type="Proteomes" id="UP000011715">
    <property type="component" value="Unassembled WGS sequence"/>
</dbReference>
<dbReference type="EMBL" id="GL876978">
    <property type="protein sequence ID" value="KLU91754.1"/>
    <property type="molecule type" value="Genomic_DNA"/>
</dbReference>
<dbReference type="AlphaFoldDB" id="A0A0C4EDA8"/>
<reference evidence="3" key="3">
    <citation type="submission" date="2011-03" db="EMBL/GenBank/DDBJ databases">
        <title>Annotation of Magnaporthe poae ATCC 64411.</title>
        <authorList>
            <person name="Ma L.-J."/>
            <person name="Dead R."/>
            <person name="Young S.K."/>
            <person name="Zeng Q."/>
            <person name="Gargeya S."/>
            <person name="Fitzgerald M."/>
            <person name="Haas B."/>
            <person name="Abouelleil A."/>
            <person name="Alvarado L."/>
            <person name="Arachchi H.M."/>
            <person name="Berlin A."/>
            <person name="Brown A."/>
            <person name="Chapman S.B."/>
            <person name="Chen Z."/>
            <person name="Dunbar C."/>
            <person name="Freedman E."/>
            <person name="Gearin G."/>
            <person name="Gellesch M."/>
            <person name="Goldberg J."/>
            <person name="Griggs A."/>
            <person name="Gujja S."/>
            <person name="Heiman D."/>
            <person name="Howarth C."/>
            <person name="Larson L."/>
            <person name="Lui A."/>
            <person name="MacDonald P.J.P."/>
            <person name="Mehta T."/>
            <person name="Montmayeur A."/>
            <person name="Murphy C."/>
            <person name="Neiman D."/>
            <person name="Pearson M."/>
            <person name="Priest M."/>
            <person name="Roberts A."/>
            <person name="Saif S."/>
            <person name="Shea T."/>
            <person name="Shenoy N."/>
            <person name="Sisk P."/>
            <person name="Stolte C."/>
            <person name="Sykes S."/>
            <person name="Yandava C."/>
            <person name="Wortman J."/>
            <person name="Nusbaum C."/>
            <person name="Birren B."/>
        </authorList>
    </citation>
    <scope>NUCLEOTIDE SEQUENCE</scope>
    <source>
        <strain evidence="3">ATCC 64411</strain>
    </source>
</reference>
<evidence type="ECO:0000256" key="1">
    <source>
        <dbReference type="SAM" id="MobiDB-lite"/>
    </source>
</evidence>
<keyword evidence="5" id="KW-1185">Reference proteome</keyword>
<sequence length="457" mass="50249">MDHNRVPRWLRAVPDDGGGSARKRARPSDGVDVRLPAGKRRRIGFPEPAAAQEDQTPRPRRPFRRAAAERSVSPANLPSSIPSHVSSSNTSSEASGSDASAGNKRQKMQLGPDPVMVEPFGGLATRARLLPKALNALLLDFDLARYGGLPFISHSRRDEIRRSRLAGRSIHDHHFMPDDGGGAGQPQAESPSLEDVTRIVQTAHEYTALGYNEHAWKSGVHFPLLRLAIPDQNSLLKIVQCTTERISSKQFLPEGMPNDEMVDFCLAIDPHWPLGRTSPTPASKAVDELRLSQPGNSISHTTYQPLARYPIALSITTKLPQGSSEDAEAQLGVWQTAQWRMLEAMVVCSQGSDAGHAARPAAAGPSARLGELGFLPGIYTVGNLWRFAATTRDQQSGRTTLWTESDFGSTTNVLGVYRIIWGLRRLEKFLTEIYWPWFQKCVLGMEESDAEEASRSH</sequence>
<dbReference type="STRING" id="644358.A0A0C4EDA8"/>
<reference evidence="4" key="4">
    <citation type="journal article" date="2015" name="G3 (Bethesda)">
        <title>Genome sequences of three phytopathogenic species of the Magnaporthaceae family of fungi.</title>
        <authorList>
            <person name="Okagaki L.H."/>
            <person name="Nunes C.C."/>
            <person name="Sailsbery J."/>
            <person name="Clay B."/>
            <person name="Brown D."/>
            <person name="John T."/>
            <person name="Oh Y."/>
            <person name="Young N."/>
            <person name="Fitzgerald M."/>
            <person name="Haas B.J."/>
            <person name="Zeng Q."/>
            <person name="Young S."/>
            <person name="Adiconis X."/>
            <person name="Fan L."/>
            <person name="Levin J.Z."/>
            <person name="Mitchell T.K."/>
            <person name="Okubara P.A."/>
            <person name="Farman M.L."/>
            <person name="Kohn L.M."/>
            <person name="Birren B."/>
            <person name="Ma L.-J."/>
            <person name="Dean R.A."/>
        </authorList>
    </citation>
    <scope>NUCLEOTIDE SEQUENCE</scope>
    <source>
        <strain evidence="4">ATCC 64411 / 73-15</strain>
    </source>
</reference>
<gene>
    <name evidence="3" type="ORF">MAPG_10703</name>
</gene>
<name>A0A0C4EDA8_MAGP6</name>
<dbReference type="Pfam" id="PF20516">
    <property type="entry name" value="PDDEXK_12"/>
    <property type="match status" value="1"/>
</dbReference>
<reference evidence="4" key="5">
    <citation type="submission" date="2015-06" db="UniProtKB">
        <authorList>
            <consortium name="EnsemblFungi"/>
        </authorList>
    </citation>
    <scope>IDENTIFICATION</scope>
    <source>
        <strain evidence="4">ATCC 64411</strain>
    </source>
</reference>
<feature type="compositionally biased region" description="Low complexity" evidence="1">
    <location>
        <begin position="79"/>
        <end position="101"/>
    </location>
</feature>
<dbReference type="OrthoDB" id="4161186at2759"/>
<evidence type="ECO:0000259" key="2">
    <source>
        <dbReference type="Pfam" id="PF20516"/>
    </source>
</evidence>
<feature type="domain" description="PD-(D/E)XK nuclease-like" evidence="2">
    <location>
        <begin position="177"/>
        <end position="435"/>
    </location>
</feature>
<accession>A0A0C4EDA8</accession>
<reference evidence="3" key="2">
    <citation type="submission" date="2010-05" db="EMBL/GenBank/DDBJ databases">
        <title>The Genome Sequence of Magnaporthe poae strain ATCC 64411.</title>
        <authorList>
            <consortium name="The Broad Institute Genome Sequencing Platform"/>
            <consortium name="Broad Institute Genome Sequencing Center for Infectious Disease"/>
            <person name="Ma L.-J."/>
            <person name="Dead R."/>
            <person name="Young S."/>
            <person name="Zeng Q."/>
            <person name="Koehrsen M."/>
            <person name="Alvarado L."/>
            <person name="Berlin A."/>
            <person name="Chapman S.B."/>
            <person name="Chen Z."/>
            <person name="Freedman E."/>
            <person name="Gellesch M."/>
            <person name="Goldberg J."/>
            <person name="Griggs A."/>
            <person name="Gujja S."/>
            <person name="Heilman E.R."/>
            <person name="Heiman D."/>
            <person name="Hepburn T."/>
            <person name="Howarth C."/>
            <person name="Jen D."/>
            <person name="Larson L."/>
            <person name="Mehta T."/>
            <person name="Neiman D."/>
            <person name="Pearson M."/>
            <person name="Roberts A."/>
            <person name="Saif S."/>
            <person name="Shea T."/>
            <person name="Shenoy N."/>
            <person name="Sisk P."/>
            <person name="Stolte C."/>
            <person name="Sykes S."/>
            <person name="Walk T."/>
            <person name="White J."/>
            <person name="Yandava C."/>
            <person name="Haas B."/>
            <person name="Nusbaum C."/>
            <person name="Birren B."/>
        </authorList>
    </citation>
    <scope>NUCLEOTIDE SEQUENCE</scope>
    <source>
        <strain evidence="3">ATCC 64411</strain>
    </source>
</reference>
<organism evidence="4 5">
    <name type="scientific">Magnaporthiopsis poae (strain ATCC 64411 / 73-15)</name>
    <name type="common">Kentucky bluegrass fungus</name>
    <name type="synonym">Magnaporthe poae</name>
    <dbReference type="NCBI Taxonomy" id="644358"/>
    <lineage>
        <taxon>Eukaryota</taxon>
        <taxon>Fungi</taxon>
        <taxon>Dikarya</taxon>
        <taxon>Ascomycota</taxon>
        <taxon>Pezizomycotina</taxon>
        <taxon>Sordariomycetes</taxon>
        <taxon>Sordariomycetidae</taxon>
        <taxon>Magnaporthales</taxon>
        <taxon>Magnaporthaceae</taxon>
        <taxon>Magnaporthiopsis</taxon>
    </lineage>
</organism>
<evidence type="ECO:0000313" key="5">
    <source>
        <dbReference type="Proteomes" id="UP000011715"/>
    </source>
</evidence>
<dbReference type="EnsemblFungi" id="MAPG_10703T0">
    <property type="protein sequence ID" value="MAPG_10703T0"/>
    <property type="gene ID" value="MAPG_10703"/>
</dbReference>
<proteinExistence type="predicted"/>
<dbReference type="OMA" id="NITHINH"/>
<protein>
    <recommendedName>
        <fullName evidence="2">PD-(D/E)XK nuclease-like domain-containing protein</fullName>
    </recommendedName>
</protein>
<feature type="region of interest" description="Disordered" evidence="1">
    <location>
        <begin position="1"/>
        <end position="113"/>
    </location>
</feature>
<reference evidence="5" key="1">
    <citation type="submission" date="2010-05" db="EMBL/GenBank/DDBJ databases">
        <title>The genome sequence of Magnaporthe poae strain ATCC 64411.</title>
        <authorList>
            <person name="Ma L.-J."/>
            <person name="Dead R."/>
            <person name="Young S."/>
            <person name="Zeng Q."/>
            <person name="Koehrsen M."/>
            <person name="Alvarado L."/>
            <person name="Berlin A."/>
            <person name="Chapman S.B."/>
            <person name="Chen Z."/>
            <person name="Freedman E."/>
            <person name="Gellesch M."/>
            <person name="Goldberg J."/>
            <person name="Griggs A."/>
            <person name="Gujja S."/>
            <person name="Heilman E.R."/>
            <person name="Heiman D."/>
            <person name="Hepburn T."/>
            <person name="Howarth C."/>
            <person name="Jen D."/>
            <person name="Larson L."/>
            <person name="Mehta T."/>
            <person name="Neiman D."/>
            <person name="Pearson M."/>
            <person name="Roberts A."/>
            <person name="Saif S."/>
            <person name="Shea T."/>
            <person name="Shenoy N."/>
            <person name="Sisk P."/>
            <person name="Stolte C."/>
            <person name="Sykes S."/>
            <person name="Walk T."/>
            <person name="White J."/>
            <person name="Yandava C."/>
            <person name="Haas B."/>
            <person name="Nusbaum C."/>
            <person name="Birren B."/>
        </authorList>
    </citation>
    <scope>NUCLEOTIDE SEQUENCE [LARGE SCALE GENOMIC DNA]</scope>
    <source>
        <strain evidence="5">ATCC 64411 / 73-15</strain>
    </source>
</reference>
<dbReference type="EMBL" id="ADBL01002648">
    <property type="status" value="NOT_ANNOTATED_CDS"/>
    <property type="molecule type" value="Genomic_DNA"/>
</dbReference>
<evidence type="ECO:0000313" key="4">
    <source>
        <dbReference type="EnsemblFungi" id="MAPG_10703T0"/>
    </source>
</evidence>
<dbReference type="InterPro" id="IPR046797">
    <property type="entry name" value="PDDEXK_12"/>
</dbReference>
<evidence type="ECO:0000313" key="3">
    <source>
        <dbReference type="EMBL" id="KLU91754.1"/>
    </source>
</evidence>
<dbReference type="eggNOG" id="ENOG502SSXD">
    <property type="taxonomic scope" value="Eukaryota"/>
</dbReference>
<dbReference type="VEuPathDB" id="FungiDB:MAPG_10703"/>